<dbReference type="EMBL" id="MRCC01000007">
    <property type="protein sequence ID" value="OKH27063.1"/>
    <property type="molecule type" value="Genomic_DNA"/>
</dbReference>
<feature type="transmembrane region" description="Helical" evidence="5">
    <location>
        <begin position="21"/>
        <end position="43"/>
    </location>
</feature>
<gene>
    <name evidence="7" type="ORF">NIES1031_10105</name>
</gene>
<evidence type="ECO:0000313" key="8">
    <source>
        <dbReference type="Proteomes" id="UP000185984"/>
    </source>
</evidence>
<evidence type="ECO:0000256" key="4">
    <source>
        <dbReference type="ARBA" id="ARBA00023136"/>
    </source>
</evidence>
<keyword evidence="3 5" id="KW-1133">Transmembrane helix</keyword>
<sequence length="144" mass="15519">MNSQQPRNITNELAKQRNRAAAERTLIGWIQNCLTLIGFGIAFDRIFSAVNQTFASNDTALNAQIAQIIGLGAIALGIFLLVLAIISYTKDVQSISQADYLYQPIHTSTIFVITAIVLFGLIAIVAIFTSAVLLSVARAVLLPA</sequence>
<comment type="subcellular location">
    <subcellularLocation>
        <location evidence="1">Endomembrane system</location>
        <topology evidence="1">Multi-pass membrane protein</topology>
    </subcellularLocation>
</comment>
<dbReference type="InterPro" id="IPR003807">
    <property type="entry name" value="DUF202"/>
</dbReference>
<protein>
    <recommendedName>
        <fullName evidence="6">DUF202 domain-containing protein</fullName>
    </recommendedName>
</protein>
<name>A0A1U7HTY6_9CHRO</name>
<evidence type="ECO:0000313" key="7">
    <source>
        <dbReference type="EMBL" id="OKH27063.1"/>
    </source>
</evidence>
<evidence type="ECO:0000256" key="1">
    <source>
        <dbReference type="ARBA" id="ARBA00004127"/>
    </source>
</evidence>
<dbReference type="Pfam" id="PF02656">
    <property type="entry name" value="DUF202"/>
    <property type="match status" value="1"/>
</dbReference>
<proteinExistence type="predicted"/>
<reference evidence="7 8" key="1">
    <citation type="submission" date="2016-11" db="EMBL/GenBank/DDBJ databases">
        <title>Draft Genome Sequences of Nine Cyanobacterial Strains from Diverse Habitats.</title>
        <authorList>
            <person name="Zhu T."/>
            <person name="Hou S."/>
            <person name="Lu X."/>
            <person name="Hess W.R."/>
        </authorList>
    </citation>
    <scope>NUCLEOTIDE SEQUENCE [LARGE SCALE GENOMIC DNA]</scope>
    <source>
        <strain evidence="7 8">5.2 s.c.1</strain>
    </source>
</reference>
<evidence type="ECO:0000256" key="3">
    <source>
        <dbReference type="ARBA" id="ARBA00022989"/>
    </source>
</evidence>
<keyword evidence="4 5" id="KW-0472">Membrane</keyword>
<feature type="transmembrane region" description="Helical" evidence="5">
    <location>
        <begin position="110"/>
        <end position="137"/>
    </location>
</feature>
<evidence type="ECO:0000259" key="6">
    <source>
        <dbReference type="Pfam" id="PF02656"/>
    </source>
</evidence>
<keyword evidence="8" id="KW-1185">Reference proteome</keyword>
<accession>A0A1U7HTY6</accession>
<keyword evidence="2 5" id="KW-0812">Transmembrane</keyword>
<dbReference type="AlphaFoldDB" id="A0A1U7HTY6"/>
<evidence type="ECO:0000256" key="2">
    <source>
        <dbReference type="ARBA" id="ARBA00022692"/>
    </source>
</evidence>
<dbReference type="GO" id="GO:0012505">
    <property type="term" value="C:endomembrane system"/>
    <property type="evidence" value="ECO:0007669"/>
    <property type="project" value="UniProtKB-SubCell"/>
</dbReference>
<evidence type="ECO:0000256" key="5">
    <source>
        <dbReference type="SAM" id="Phobius"/>
    </source>
</evidence>
<dbReference type="OrthoDB" id="582337at2"/>
<feature type="domain" description="DUF202" evidence="6">
    <location>
        <begin position="17"/>
        <end position="92"/>
    </location>
</feature>
<organism evidence="7 8">
    <name type="scientific">Chroogloeocystis siderophila 5.2 s.c.1</name>
    <dbReference type="NCBI Taxonomy" id="247279"/>
    <lineage>
        <taxon>Bacteria</taxon>
        <taxon>Bacillati</taxon>
        <taxon>Cyanobacteriota</taxon>
        <taxon>Cyanophyceae</taxon>
        <taxon>Oscillatoriophycideae</taxon>
        <taxon>Chroococcales</taxon>
        <taxon>Chroococcaceae</taxon>
        <taxon>Chroogloeocystis</taxon>
    </lineage>
</organism>
<feature type="transmembrane region" description="Helical" evidence="5">
    <location>
        <begin position="63"/>
        <end position="89"/>
    </location>
</feature>
<comment type="caution">
    <text evidence="7">The sequence shown here is derived from an EMBL/GenBank/DDBJ whole genome shotgun (WGS) entry which is preliminary data.</text>
</comment>
<dbReference type="RefSeq" id="WP_073549275.1">
    <property type="nucleotide sequence ID" value="NZ_CAWMVK010000041.1"/>
</dbReference>
<dbReference type="STRING" id="247279.NIES1031_10105"/>
<dbReference type="Proteomes" id="UP000185984">
    <property type="component" value="Unassembled WGS sequence"/>
</dbReference>